<keyword evidence="4 10" id="KW-0812">Transmembrane</keyword>
<evidence type="ECO:0000256" key="5">
    <source>
        <dbReference type="ARBA" id="ARBA00022989"/>
    </source>
</evidence>
<evidence type="ECO:0000256" key="6">
    <source>
        <dbReference type="ARBA" id="ARBA00023053"/>
    </source>
</evidence>
<dbReference type="PANTHER" id="PTHR10110">
    <property type="entry name" value="SODIUM/HYDROGEN EXCHANGER"/>
    <property type="match status" value="1"/>
</dbReference>
<feature type="transmembrane region" description="Helical" evidence="10">
    <location>
        <begin position="379"/>
        <end position="402"/>
    </location>
</feature>
<dbReference type="EMBL" id="PDEV01000006">
    <property type="protein sequence ID" value="PEN15456.1"/>
    <property type="molecule type" value="Genomic_DNA"/>
</dbReference>
<feature type="domain" description="Cation/H+ exchanger transmembrane" evidence="11">
    <location>
        <begin position="12"/>
        <end position="403"/>
    </location>
</feature>
<feature type="transmembrane region" description="Helical" evidence="10">
    <location>
        <begin position="184"/>
        <end position="205"/>
    </location>
</feature>
<proteinExistence type="predicted"/>
<evidence type="ECO:0000256" key="4">
    <source>
        <dbReference type="ARBA" id="ARBA00022692"/>
    </source>
</evidence>
<sequence>MLYLSVIVLILLATVIMVSVGDRLNLPWPVMMTVLGVGALLLPPDRPHIEIDSDIILPIFLPPLLWAIGVKFSWGTLRRRWKSVLLYSVLLTTVSALAVAGVALWWVPGMMVAVALALGAAVSPPDPVAVEAVAEPVGIPRRLIGTLQTEGSFNDAISIVLFHAAIHSMEEHHAIEPLEVMRDFALGSVLAVIIGFAFGWIGGYVRIRAHDVVTRNAVTLVIPFASYLVAENIHASGVIAVVIAAIQFTSTKYLVALEAEDRLTTSSFWQIIELLMTGIAFGLIGLQASEIIYKANSERIAGLFVDGAVIAVVAMIIRLVWFTVIWLIGKAARPVHEGAPESFAEVIVMTWSGMRGLVTLILALSIPMIDGMEQAREDAIVMMISVLFFTLVVPGLTLPFVVRILKVQVNHEEDTAVPELLKLAQNAALEALQEEAKATVDPETYARVKDMYTAITRRDEIIESLPEEYKPHIEKLKDKRSEYIRLRDAALMAAQRAVISAQDRYDSHDVSRVIRKLDILVQAENVRTNNNFILPSLPAGSLALERYNMLRSHLGTSTIPIVKDAPSSPYVSNAIFDEQR</sequence>
<protein>
    <submittedName>
        <fullName evidence="12">Sodium:proton antiporter</fullName>
    </submittedName>
</protein>
<feature type="transmembrane region" description="Helical" evidence="10">
    <location>
        <begin position="217"/>
        <end position="248"/>
    </location>
</feature>
<dbReference type="PANTHER" id="PTHR10110:SF86">
    <property type="entry name" value="SODIUM_HYDROGEN EXCHANGER 7"/>
    <property type="match status" value="1"/>
</dbReference>
<feature type="transmembrane region" description="Helical" evidence="10">
    <location>
        <begin position="84"/>
        <end position="107"/>
    </location>
</feature>
<evidence type="ECO:0000313" key="12">
    <source>
        <dbReference type="EMBL" id="PEN15456.1"/>
    </source>
</evidence>
<evidence type="ECO:0000259" key="11">
    <source>
        <dbReference type="Pfam" id="PF00999"/>
    </source>
</evidence>
<dbReference type="InterPro" id="IPR006153">
    <property type="entry name" value="Cation/H_exchanger_TM"/>
</dbReference>
<keyword evidence="13" id="KW-1185">Reference proteome</keyword>
<evidence type="ECO:0000256" key="7">
    <source>
        <dbReference type="ARBA" id="ARBA00023065"/>
    </source>
</evidence>
<evidence type="ECO:0000256" key="1">
    <source>
        <dbReference type="ARBA" id="ARBA00004651"/>
    </source>
</evidence>
<dbReference type="RefSeq" id="WP_098043133.1">
    <property type="nucleotide sequence ID" value="NZ_PDEV01000006.1"/>
</dbReference>
<reference evidence="12" key="1">
    <citation type="submission" date="2017-10" db="EMBL/GenBank/DDBJ databases">
        <title>Kefir isolates.</title>
        <authorList>
            <person name="Kim Y."/>
            <person name="Blasche S."/>
        </authorList>
    </citation>
    <scope>NUCLEOTIDE SEQUENCE [LARGE SCALE GENOMIC DNA]</scope>
    <source>
        <strain evidence="12">OG2-2</strain>
    </source>
</reference>
<evidence type="ECO:0000313" key="13">
    <source>
        <dbReference type="Proteomes" id="UP000219947"/>
    </source>
</evidence>
<evidence type="ECO:0000256" key="9">
    <source>
        <dbReference type="ARBA" id="ARBA00023201"/>
    </source>
</evidence>
<evidence type="ECO:0000256" key="3">
    <source>
        <dbReference type="ARBA" id="ARBA00022475"/>
    </source>
</evidence>
<dbReference type="GO" id="GO:0015386">
    <property type="term" value="F:potassium:proton antiporter activity"/>
    <property type="evidence" value="ECO:0007669"/>
    <property type="project" value="TreeGrafter"/>
</dbReference>
<dbReference type="GO" id="GO:0051453">
    <property type="term" value="P:regulation of intracellular pH"/>
    <property type="evidence" value="ECO:0007669"/>
    <property type="project" value="TreeGrafter"/>
</dbReference>
<dbReference type="AlphaFoldDB" id="A0A2A8D3C8"/>
<dbReference type="Proteomes" id="UP000219947">
    <property type="component" value="Unassembled WGS sequence"/>
</dbReference>
<name>A0A2A8D3C8_9MICC</name>
<organism evidence="12 13">
    <name type="scientific">Rothia dentocariosa</name>
    <dbReference type="NCBI Taxonomy" id="2047"/>
    <lineage>
        <taxon>Bacteria</taxon>
        <taxon>Bacillati</taxon>
        <taxon>Actinomycetota</taxon>
        <taxon>Actinomycetes</taxon>
        <taxon>Micrococcales</taxon>
        <taxon>Micrococcaceae</taxon>
        <taxon>Rothia</taxon>
    </lineage>
</organism>
<gene>
    <name evidence="12" type="ORF">CRM92_10200</name>
</gene>
<keyword evidence="8 10" id="KW-0472">Membrane</keyword>
<keyword evidence="5 10" id="KW-1133">Transmembrane helix</keyword>
<dbReference type="InterPro" id="IPR018422">
    <property type="entry name" value="Cation/H_exchanger_CPA1"/>
</dbReference>
<comment type="caution">
    <text evidence="12">The sequence shown here is derived from an EMBL/GenBank/DDBJ whole genome shotgun (WGS) entry which is preliminary data.</text>
</comment>
<dbReference type="GO" id="GO:0098719">
    <property type="term" value="P:sodium ion import across plasma membrane"/>
    <property type="evidence" value="ECO:0007669"/>
    <property type="project" value="TreeGrafter"/>
</dbReference>
<keyword evidence="2" id="KW-0813">Transport</keyword>
<dbReference type="GO" id="GO:0005886">
    <property type="term" value="C:plasma membrane"/>
    <property type="evidence" value="ECO:0007669"/>
    <property type="project" value="UniProtKB-SubCell"/>
</dbReference>
<evidence type="ECO:0000256" key="10">
    <source>
        <dbReference type="SAM" id="Phobius"/>
    </source>
</evidence>
<dbReference type="Gene3D" id="6.10.140.1330">
    <property type="match status" value="1"/>
</dbReference>
<feature type="transmembrane region" description="Helical" evidence="10">
    <location>
        <begin position="268"/>
        <end position="288"/>
    </location>
</feature>
<keyword evidence="9" id="KW-0739">Sodium transport</keyword>
<evidence type="ECO:0000256" key="8">
    <source>
        <dbReference type="ARBA" id="ARBA00023136"/>
    </source>
</evidence>
<dbReference type="GO" id="GO:0015385">
    <property type="term" value="F:sodium:proton antiporter activity"/>
    <property type="evidence" value="ECO:0007669"/>
    <property type="project" value="InterPro"/>
</dbReference>
<feature type="transmembrane region" description="Helical" evidence="10">
    <location>
        <begin position="55"/>
        <end position="72"/>
    </location>
</feature>
<accession>A0A2A8D3C8</accession>
<comment type="subcellular location">
    <subcellularLocation>
        <location evidence="1">Cell membrane</location>
        <topology evidence="1">Multi-pass membrane protein</topology>
    </subcellularLocation>
</comment>
<keyword evidence="3" id="KW-1003">Cell membrane</keyword>
<feature type="transmembrane region" description="Helical" evidence="10">
    <location>
        <begin position="348"/>
        <end position="367"/>
    </location>
</feature>
<keyword evidence="6" id="KW-0915">Sodium</keyword>
<feature type="transmembrane region" description="Helical" evidence="10">
    <location>
        <begin position="300"/>
        <end position="328"/>
    </location>
</feature>
<keyword evidence="7" id="KW-0406">Ion transport</keyword>
<evidence type="ECO:0000256" key="2">
    <source>
        <dbReference type="ARBA" id="ARBA00022448"/>
    </source>
</evidence>
<dbReference type="Pfam" id="PF00999">
    <property type="entry name" value="Na_H_Exchanger"/>
    <property type="match status" value="1"/>
</dbReference>